<dbReference type="GO" id="GO:0016874">
    <property type="term" value="F:ligase activity"/>
    <property type="evidence" value="ECO:0007669"/>
    <property type="project" value="UniProtKB-KW"/>
</dbReference>
<gene>
    <name evidence="4" type="ORF">GCM10011323_32430</name>
</gene>
<dbReference type="SUPFAM" id="SSF56801">
    <property type="entry name" value="Acetyl-CoA synthetase-like"/>
    <property type="match status" value="1"/>
</dbReference>
<keyword evidence="5" id="KW-1185">Reference proteome</keyword>
<dbReference type="EMBL" id="BMFP01000007">
    <property type="protein sequence ID" value="GGG26302.1"/>
    <property type="molecule type" value="Genomic_DNA"/>
</dbReference>
<evidence type="ECO:0000256" key="1">
    <source>
        <dbReference type="ARBA" id="ARBA00006432"/>
    </source>
</evidence>
<dbReference type="PANTHER" id="PTHR43201:SF5">
    <property type="entry name" value="MEDIUM-CHAIN ACYL-COA LIGASE ACSF2, MITOCHONDRIAL"/>
    <property type="match status" value="1"/>
</dbReference>
<dbReference type="Pfam" id="PF00501">
    <property type="entry name" value="AMP-binding"/>
    <property type="match status" value="1"/>
</dbReference>
<evidence type="ECO:0000313" key="4">
    <source>
        <dbReference type="EMBL" id="GGG26302.1"/>
    </source>
</evidence>
<dbReference type="InterPro" id="IPR045851">
    <property type="entry name" value="AMP-bd_C_sf"/>
</dbReference>
<evidence type="ECO:0000259" key="3">
    <source>
        <dbReference type="Pfam" id="PF00501"/>
    </source>
</evidence>
<comment type="caution">
    <text evidence="4">The sequence shown here is derived from an EMBL/GenBank/DDBJ whole genome shotgun (WGS) entry which is preliminary data.</text>
</comment>
<evidence type="ECO:0000256" key="2">
    <source>
        <dbReference type="ARBA" id="ARBA00022598"/>
    </source>
</evidence>
<dbReference type="Proteomes" id="UP000634043">
    <property type="component" value="Unassembled WGS sequence"/>
</dbReference>
<dbReference type="PANTHER" id="PTHR43201">
    <property type="entry name" value="ACYL-COA SYNTHETASE"/>
    <property type="match status" value="1"/>
</dbReference>
<protein>
    <submittedName>
        <fullName evidence="4">O-succinylbenzoic acid--CoA ligase</fullName>
    </submittedName>
</protein>
<keyword evidence="2 4" id="KW-0436">Ligase</keyword>
<evidence type="ECO:0000313" key="5">
    <source>
        <dbReference type="Proteomes" id="UP000634043"/>
    </source>
</evidence>
<organism evidence="4 5">
    <name type="scientific">Pontibacter amylolyticus</name>
    <dbReference type="NCBI Taxonomy" id="1424080"/>
    <lineage>
        <taxon>Bacteria</taxon>
        <taxon>Pseudomonadati</taxon>
        <taxon>Bacteroidota</taxon>
        <taxon>Cytophagia</taxon>
        <taxon>Cytophagales</taxon>
        <taxon>Hymenobacteraceae</taxon>
        <taxon>Pontibacter</taxon>
    </lineage>
</organism>
<proteinExistence type="inferred from homology"/>
<dbReference type="InterPro" id="IPR000873">
    <property type="entry name" value="AMP-dep_synth/lig_dom"/>
</dbReference>
<dbReference type="Gene3D" id="3.30.300.30">
    <property type="match status" value="1"/>
</dbReference>
<accession>A0ABQ1WEV5</accession>
<reference evidence="5" key="1">
    <citation type="journal article" date="2019" name="Int. J. Syst. Evol. Microbiol.">
        <title>The Global Catalogue of Microorganisms (GCM) 10K type strain sequencing project: providing services to taxonomists for standard genome sequencing and annotation.</title>
        <authorList>
            <consortium name="The Broad Institute Genomics Platform"/>
            <consortium name="The Broad Institute Genome Sequencing Center for Infectious Disease"/>
            <person name="Wu L."/>
            <person name="Ma J."/>
        </authorList>
    </citation>
    <scope>NUCLEOTIDE SEQUENCE [LARGE SCALE GENOMIC DNA]</scope>
    <source>
        <strain evidence="5">CGMCC 1.12749</strain>
    </source>
</reference>
<name>A0ABQ1WEV5_9BACT</name>
<sequence>MLLLLQLLRHLMTQRFLTLNGNKFFYDEIAAYSFRNSVPLNGYEAKTLEFCRDWLNGVQEFPIHTSGSTGTPKQITLTRKQMETSARRTIKLLGLKADEHMLVCLNTEYIAGMMMIVRGLLADMQMTIVEPVVNPLSLTPADEVYHFSSFVPMQLQTILHEHGDALERLDNMKAILVGGAPVSFSLQRELQQLRVPVYHTYGMTETASHIALRLLNGANAADYYETIEGVTIGQDNRGCLTITGDLTANEMLVTNDIVEILTPTRFRWIGRADNTINTGGVKVQTEVVEVAVSEALAELEQAPRFFVASQPDELLGEKVILVLEGKQLPDAAEQQVMDKMRSLLHKFEMPKDVYYSPAFSETATGKVSRLRTMQKLGLETD</sequence>
<feature type="domain" description="AMP-dependent synthetase/ligase" evidence="3">
    <location>
        <begin position="63"/>
        <end position="212"/>
    </location>
</feature>
<comment type="similarity">
    <text evidence="1">Belongs to the ATP-dependent AMP-binding enzyme family.</text>
</comment>
<dbReference type="Gene3D" id="3.40.50.12780">
    <property type="entry name" value="N-terminal domain of ligase-like"/>
    <property type="match status" value="1"/>
</dbReference>
<dbReference type="InterPro" id="IPR042099">
    <property type="entry name" value="ANL_N_sf"/>
</dbReference>